<dbReference type="InterPro" id="IPR007235">
    <property type="entry name" value="Glyco_trans_28_C"/>
</dbReference>
<keyword evidence="5 10" id="KW-0133">Cell shape</keyword>
<evidence type="ECO:0000313" key="13">
    <source>
        <dbReference type="EMBL" id="MBP1464578.1"/>
    </source>
</evidence>
<sequence>MAPPFASSTILLCGGGTGGHVYPALAVAAALDDVKRTVSLGQAPVSLVYVGSEGGMEERIVARESQLPFRALPAAALRGRNPVALMRGLATMVAGTRMARRLLTSLQPRAILGTGGYVCVPLFLAARSKGVPTMIYLPDVVPGLAVKMLSRIATLTAVNVEDALPRLGLERNSARALVTGYPVRSELFGQDRPTCVSRFALDPALPIVLVYGGSRGARSINRAIAALLRALLERCQLIHVCGREGDEVWLKEAASALPQTLQARYRLYPYLEAKTDSTSEPSMTAAFGVADLSICRSGASTLAELPAAALPAVLVPYPYVHQDENADYLVERGAAVKVADAALLGSHQPEEGPLFAAVTRLLDNPLERQRMAEQSRALARPDAARHLAEAVLSLAARSGS</sequence>
<evidence type="ECO:0000256" key="4">
    <source>
        <dbReference type="ARBA" id="ARBA00022679"/>
    </source>
</evidence>
<proteinExistence type="inferred from homology"/>
<feature type="binding site" evidence="10">
    <location>
        <position position="214"/>
    </location>
    <ligand>
        <name>UDP-N-acetyl-alpha-D-glucosamine</name>
        <dbReference type="ChEBI" id="CHEBI:57705"/>
    </ligand>
</feature>
<dbReference type="InterPro" id="IPR006009">
    <property type="entry name" value="GlcNAc_MurG"/>
</dbReference>
<feature type="domain" description="Glycosyl transferase family 28 C-terminal" evidence="12">
    <location>
        <begin position="207"/>
        <end position="386"/>
    </location>
</feature>
<feature type="binding site" evidence="10">
    <location>
        <position position="184"/>
    </location>
    <ligand>
        <name>UDP-N-acetyl-alpha-D-glucosamine</name>
        <dbReference type="ChEBI" id="CHEBI:57705"/>
    </ligand>
</feature>
<dbReference type="PANTHER" id="PTHR21015:SF22">
    <property type="entry name" value="GLYCOSYLTRANSFERASE"/>
    <property type="match status" value="1"/>
</dbReference>
<dbReference type="EMBL" id="SIJK02000003">
    <property type="protein sequence ID" value="MBP1464578.1"/>
    <property type="molecule type" value="Genomic_DNA"/>
</dbReference>
<evidence type="ECO:0000256" key="6">
    <source>
        <dbReference type="ARBA" id="ARBA00022984"/>
    </source>
</evidence>
<accession>A0ABS4D580</accession>
<feature type="domain" description="Glycosyltransferase family 28 N-terminal" evidence="11">
    <location>
        <begin position="10"/>
        <end position="155"/>
    </location>
</feature>
<keyword evidence="2 10" id="KW-0132">Cell division</keyword>
<keyword evidence="6 10" id="KW-0573">Peptidoglycan synthesis</keyword>
<organism evidence="13 14">
    <name type="scientific">Candidatus Chloroploca mongolica</name>
    <dbReference type="NCBI Taxonomy" id="2528176"/>
    <lineage>
        <taxon>Bacteria</taxon>
        <taxon>Bacillati</taxon>
        <taxon>Chloroflexota</taxon>
        <taxon>Chloroflexia</taxon>
        <taxon>Chloroflexales</taxon>
        <taxon>Chloroflexineae</taxon>
        <taxon>Oscillochloridaceae</taxon>
        <taxon>Candidatus Chloroploca</taxon>
    </lineage>
</organism>
<comment type="subcellular location">
    <subcellularLocation>
        <location evidence="10">Cell membrane</location>
        <topology evidence="10">Peripheral membrane protein</topology>
        <orientation evidence="10">Cytoplasmic side</orientation>
    </subcellularLocation>
</comment>
<dbReference type="HAMAP" id="MF_00033">
    <property type="entry name" value="MurG"/>
    <property type="match status" value="1"/>
</dbReference>
<evidence type="ECO:0000256" key="7">
    <source>
        <dbReference type="ARBA" id="ARBA00023136"/>
    </source>
</evidence>
<comment type="caution">
    <text evidence="10">Lacks conserved residue(s) required for the propagation of feature annotation.</text>
</comment>
<feature type="binding site" evidence="10">
    <location>
        <position position="322"/>
    </location>
    <ligand>
        <name>UDP-N-acetyl-alpha-D-glucosamine</name>
        <dbReference type="ChEBI" id="CHEBI:57705"/>
    </ligand>
</feature>
<evidence type="ECO:0000259" key="11">
    <source>
        <dbReference type="Pfam" id="PF03033"/>
    </source>
</evidence>
<dbReference type="RefSeq" id="WP_167857231.1">
    <property type="nucleotide sequence ID" value="NZ_SIJK02000003.1"/>
</dbReference>
<name>A0ABS4D580_9CHLR</name>
<dbReference type="SUPFAM" id="SSF53756">
    <property type="entry name" value="UDP-Glycosyltransferase/glycogen phosphorylase"/>
    <property type="match status" value="1"/>
</dbReference>
<keyword evidence="4 10" id="KW-0808">Transferase</keyword>
<keyword evidence="3 10" id="KW-0328">Glycosyltransferase</keyword>
<protein>
    <recommendedName>
        <fullName evidence="10">UDP-N-acetylglucosamine--N-acetylmuramyl-(pentapeptide) pyrophosphoryl-undecaprenol N-acetylglucosamine transferase</fullName>
        <ecNumber evidence="10">2.4.1.227</ecNumber>
    </recommendedName>
    <alternativeName>
        <fullName evidence="10">Undecaprenyl-PP-MurNAc-pentapeptide-UDPGlcNAc GlcNAc transferase</fullName>
    </alternativeName>
</protein>
<evidence type="ECO:0000313" key="14">
    <source>
        <dbReference type="Proteomes" id="UP001193081"/>
    </source>
</evidence>
<dbReference type="Pfam" id="PF04101">
    <property type="entry name" value="Glyco_tran_28_C"/>
    <property type="match status" value="1"/>
</dbReference>
<dbReference type="InterPro" id="IPR004276">
    <property type="entry name" value="GlycoTrans_28_N"/>
</dbReference>
<comment type="pathway">
    <text evidence="10">Cell wall biogenesis; peptidoglycan biosynthesis.</text>
</comment>
<comment type="similarity">
    <text evidence="10">Belongs to the glycosyltransferase 28 family. MurG subfamily.</text>
</comment>
<dbReference type="EC" id="2.4.1.227" evidence="10"/>
<dbReference type="Pfam" id="PF03033">
    <property type="entry name" value="Glyco_transf_28"/>
    <property type="match status" value="1"/>
</dbReference>
<keyword evidence="7 10" id="KW-0472">Membrane</keyword>
<evidence type="ECO:0000256" key="1">
    <source>
        <dbReference type="ARBA" id="ARBA00022475"/>
    </source>
</evidence>
<feature type="binding site" evidence="10">
    <location>
        <begin position="17"/>
        <end position="19"/>
    </location>
    <ligand>
        <name>UDP-N-acetyl-alpha-D-glucosamine</name>
        <dbReference type="ChEBI" id="CHEBI:57705"/>
    </ligand>
</feature>
<evidence type="ECO:0000256" key="5">
    <source>
        <dbReference type="ARBA" id="ARBA00022960"/>
    </source>
</evidence>
<evidence type="ECO:0000256" key="2">
    <source>
        <dbReference type="ARBA" id="ARBA00022618"/>
    </source>
</evidence>
<evidence type="ECO:0000259" key="12">
    <source>
        <dbReference type="Pfam" id="PF04101"/>
    </source>
</evidence>
<keyword evidence="8 10" id="KW-0131">Cell cycle</keyword>
<keyword evidence="9 10" id="KW-0961">Cell wall biogenesis/degradation</keyword>
<dbReference type="PANTHER" id="PTHR21015">
    <property type="entry name" value="UDP-N-ACETYLGLUCOSAMINE--N-ACETYLMURAMYL-(PENTAPEPTIDE) PYROPHOSPHORYL-UNDECAPRENOL N-ACETYLGLUCOSAMINE TRANSFERASE 1"/>
    <property type="match status" value="1"/>
</dbReference>
<gene>
    <name evidence="10" type="primary">murG</name>
    <name evidence="13" type="ORF">EYB53_002535</name>
</gene>
<evidence type="ECO:0000256" key="9">
    <source>
        <dbReference type="ARBA" id="ARBA00023316"/>
    </source>
</evidence>
<keyword evidence="1 10" id="KW-1003">Cell membrane</keyword>
<comment type="function">
    <text evidence="10">Cell wall formation. Catalyzes the transfer of a GlcNAc subunit on undecaprenyl-pyrophosphoryl-MurNAc-pentapeptide (lipid intermediate I) to form undecaprenyl-pyrophosphoryl-MurNAc-(pentapeptide)GlcNAc (lipid intermediate II).</text>
</comment>
<comment type="caution">
    <text evidence="13">The sequence shown here is derived from an EMBL/GenBank/DDBJ whole genome shotgun (WGS) entry which is preliminary data.</text>
</comment>
<evidence type="ECO:0000256" key="8">
    <source>
        <dbReference type="ARBA" id="ARBA00023306"/>
    </source>
</evidence>
<dbReference type="Proteomes" id="UP001193081">
    <property type="component" value="Unassembled WGS sequence"/>
</dbReference>
<dbReference type="CDD" id="cd03785">
    <property type="entry name" value="GT28_MurG"/>
    <property type="match status" value="1"/>
</dbReference>
<evidence type="ECO:0000256" key="10">
    <source>
        <dbReference type="HAMAP-Rule" id="MF_00033"/>
    </source>
</evidence>
<keyword evidence="14" id="KW-1185">Reference proteome</keyword>
<dbReference type="Gene3D" id="3.40.50.2000">
    <property type="entry name" value="Glycogen Phosphorylase B"/>
    <property type="match status" value="2"/>
</dbReference>
<comment type="catalytic activity">
    <reaction evidence="10">
        <text>di-trans,octa-cis-undecaprenyl diphospho-N-acetyl-alpha-D-muramoyl-L-alanyl-D-glutamyl-meso-2,6-diaminopimeloyl-D-alanyl-D-alanine + UDP-N-acetyl-alpha-D-glucosamine = di-trans,octa-cis-undecaprenyl diphospho-[N-acetyl-alpha-D-glucosaminyl-(1-&gt;4)]-N-acetyl-alpha-D-muramoyl-L-alanyl-D-glutamyl-meso-2,6-diaminopimeloyl-D-alanyl-D-alanine + UDP + H(+)</text>
        <dbReference type="Rhea" id="RHEA:31227"/>
        <dbReference type="ChEBI" id="CHEBI:15378"/>
        <dbReference type="ChEBI" id="CHEBI:57705"/>
        <dbReference type="ChEBI" id="CHEBI:58223"/>
        <dbReference type="ChEBI" id="CHEBI:61387"/>
        <dbReference type="ChEBI" id="CHEBI:61388"/>
        <dbReference type="EC" id="2.4.1.227"/>
    </reaction>
</comment>
<reference evidence="13 14" key="1">
    <citation type="submission" date="2021-03" db="EMBL/GenBank/DDBJ databases">
        <authorList>
            <person name="Grouzdev D.S."/>
        </authorList>
    </citation>
    <scope>NUCLEOTIDE SEQUENCE [LARGE SCALE GENOMIC DNA]</scope>
    <source>
        <strain evidence="13 14">M50-1</strain>
    </source>
</reference>
<evidence type="ECO:0000256" key="3">
    <source>
        <dbReference type="ARBA" id="ARBA00022676"/>
    </source>
</evidence>
<dbReference type="GO" id="GO:0016740">
    <property type="term" value="F:transferase activity"/>
    <property type="evidence" value="ECO:0007669"/>
    <property type="project" value="UniProtKB-KW"/>
</dbReference>